<name>A0A0F9ERW5_9ZZZZ</name>
<organism evidence="1">
    <name type="scientific">marine sediment metagenome</name>
    <dbReference type="NCBI Taxonomy" id="412755"/>
    <lineage>
        <taxon>unclassified sequences</taxon>
        <taxon>metagenomes</taxon>
        <taxon>ecological metagenomes</taxon>
    </lineage>
</organism>
<sequence length="325" mass="34036">MTVTNFPNGVSSFGVPLFGLNGLIPIPGNVYYLDNDRGLDSNNGLDPTRPKKTLSNVHSVMTANQNDVAVLIGHSSAGTGAFRESSNLLWTKNLTHILGTAYNRVAHRVSLRATSGNTTITKAMDNSAQGCLFANFHVFQGNSTAADQMAWEESGGRNAHLNLHIGGGGHVTPAARAGSRDIAIEGSNGENYFSGCVIGLDTVVRGAAMANLSFNAGTARNLFEDCVFQIHTTSSTAPIFITAGTNDIDRWAIFKRCQFTNSGAFTSPGATLAQAFSLSSNLNGPVIMENCLVVGVTAVETSNSAQLYILGASGVASLKGVTQTS</sequence>
<accession>A0A0F9ERW5</accession>
<dbReference type="AlphaFoldDB" id="A0A0F9ERW5"/>
<dbReference type="EMBL" id="LAZR01035778">
    <property type="protein sequence ID" value="KKL26603.1"/>
    <property type="molecule type" value="Genomic_DNA"/>
</dbReference>
<reference evidence="1" key="1">
    <citation type="journal article" date="2015" name="Nature">
        <title>Complex archaea that bridge the gap between prokaryotes and eukaryotes.</title>
        <authorList>
            <person name="Spang A."/>
            <person name="Saw J.H."/>
            <person name="Jorgensen S.L."/>
            <person name="Zaremba-Niedzwiedzka K."/>
            <person name="Martijn J."/>
            <person name="Lind A.E."/>
            <person name="van Eijk R."/>
            <person name="Schleper C."/>
            <person name="Guy L."/>
            <person name="Ettema T.J."/>
        </authorList>
    </citation>
    <scope>NUCLEOTIDE SEQUENCE</scope>
</reference>
<evidence type="ECO:0000313" key="1">
    <source>
        <dbReference type="EMBL" id="KKL26603.1"/>
    </source>
</evidence>
<proteinExistence type="predicted"/>
<gene>
    <name evidence="1" type="ORF">LCGC14_2393630</name>
</gene>
<comment type="caution">
    <text evidence="1">The sequence shown here is derived from an EMBL/GenBank/DDBJ whole genome shotgun (WGS) entry which is preliminary data.</text>
</comment>
<evidence type="ECO:0008006" key="2">
    <source>
        <dbReference type="Google" id="ProtNLM"/>
    </source>
</evidence>
<protein>
    <recommendedName>
        <fullName evidence="2">DUF1565 domain-containing protein</fullName>
    </recommendedName>
</protein>